<dbReference type="PANTHER" id="PTHR35585">
    <property type="entry name" value="HHE DOMAIN PROTEIN (AFU_ORTHOLOGUE AFUA_4G00730)"/>
    <property type="match status" value="1"/>
</dbReference>
<sequence>METKPIKRSEHMLKLSKEHHSGLLFCWKIRQGLKRGVTTERIIKYTQYFWSHHLDEHFREEETILFSPLKDELVQRAIEHHKQIKHTLGALQGSSADDAKQKLAQLANLVDDHIRYEERKLFPHLEKTLSDEQLNKIGQQLAALQPSPSTDDFEDQFWVK</sequence>
<comment type="caution">
    <text evidence="2">The sequence shown here is derived from an EMBL/GenBank/DDBJ whole genome shotgun (WGS) entry which is preliminary data.</text>
</comment>
<reference evidence="2 3" key="1">
    <citation type="submission" date="2019-09" db="EMBL/GenBank/DDBJ databases">
        <title>Draft genome sequence of Ginsengibacter sp. BR5-29.</title>
        <authorList>
            <person name="Im W.-T."/>
        </authorList>
    </citation>
    <scope>NUCLEOTIDE SEQUENCE [LARGE SCALE GENOMIC DNA]</scope>
    <source>
        <strain evidence="2 3">BR5-29</strain>
    </source>
</reference>
<evidence type="ECO:0000259" key="1">
    <source>
        <dbReference type="Pfam" id="PF01814"/>
    </source>
</evidence>
<dbReference type="RefSeq" id="WP_150415583.1">
    <property type="nucleotide sequence ID" value="NZ_VYQF01000004.1"/>
</dbReference>
<gene>
    <name evidence="2" type="ORF">FW778_14760</name>
</gene>
<dbReference type="Proteomes" id="UP000326903">
    <property type="component" value="Unassembled WGS sequence"/>
</dbReference>
<keyword evidence="3" id="KW-1185">Reference proteome</keyword>
<dbReference type="AlphaFoldDB" id="A0A5J5IEI8"/>
<dbReference type="EMBL" id="VYQF01000004">
    <property type="protein sequence ID" value="KAA9038023.1"/>
    <property type="molecule type" value="Genomic_DNA"/>
</dbReference>
<dbReference type="InterPro" id="IPR012312">
    <property type="entry name" value="Hemerythrin-like"/>
</dbReference>
<name>A0A5J5IEI8_9BACT</name>
<organism evidence="2 3">
    <name type="scientific">Ginsengibacter hankyongi</name>
    <dbReference type="NCBI Taxonomy" id="2607284"/>
    <lineage>
        <taxon>Bacteria</taxon>
        <taxon>Pseudomonadati</taxon>
        <taxon>Bacteroidota</taxon>
        <taxon>Chitinophagia</taxon>
        <taxon>Chitinophagales</taxon>
        <taxon>Chitinophagaceae</taxon>
        <taxon>Ginsengibacter</taxon>
    </lineage>
</organism>
<dbReference type="Gene3D" id="1.20.120.520">
    <property type="entry name" value="nmb1532 protein domain like"/>
    <property type="match status" value="1"/>
</dbReference>
<dbReference type="PANTHER" id="PTHR35585:SF1">
    <property type="entry name" value="HHE DOMAIN PROTEIN (AFU_ORTHOLOGUE AFUA_4G00730)"/>
    <property type="match status" value="1"/>
</dbReference>
<accession>A0A5J5IEI8</accession>
<dbReference type="Pfam" id="PF01814">
    <property type="entry name" value="Hemerythrin"/>
    <property type="match status" value="1"/>
</dbReference>
<evidence type="ECO:0000313" key="2">
    <source>
        <dbReference type="EMBL" id="KAA9038023.1"/>
    </source>
</evidence>
<evidence type="ECO:0000313" key="3">
    <source>
        <dbReference type="Proteomes" id="UP000326903"/>
    </source>
</evidence>
<protein>
    <submittedName>
        <fullName evidence="2">Hemerythrin domain-containing protein</fullName>
    </submittedName>
</protein>
<proteinExistence type="predicted"/>
<feature type="domain" description="Hemerythrin-like" evidence="1">
    <location>
        <begin position="40"/>
        <end position="125"/>
    </location>
</feature>